<accession>A0A6G1G4I6</accession>
<evidence type="ECO:0000313" key="2">
    <source>
        <dbReference type="EMBL" id="KAF1812861.1"/>
    </source>
</evidence>
<dbReference type="GeneID" id="54419939"/>
<dbReference type="RefSeq" id="XP_033534492.1">
    <property type="nucleotide sequence ID" value="XM_033679369.1"/>
</dbReference>
<evidence type="ECO:0000313" key="3">
    <source>
        <dbReference type="Proteomes" id="UP000504638"/>
    </source>
</evidence>
<feature type="compositionally biased region" description="Gly residues" evidence="1">
    <location>
        <begin position="671"/>
        <end position="680"/>
    </location>
</feature>
<evidence type="ECO:0008006" key="5">
    <source>
        <dbReference type="Google" id="ProtNLM"/>
    </source>
</evidence>
<dbReference type="Proteomes" id="UP000504638">
    <property type="component" value="Unplaced"/>
</dbReference>
<feature type="region of interest" description="Disordered" evidence="1">
    <location>
        <begin position="21"/>
        <end position="172"/>
    </location>
</feature>
<evidence type="ECO:0000313" key="4">
    <source>
        <dbReference type="RefSeq" id="XP_033534492.1"/>
    </source>
</evidence>
<reference evidence="4" key="3">
    <citation type="submission" date="2025-04" db="UniProtKB">
        <authorList>
            <consortium name="RefSeq"/>
        </authorList>
    </citation>
    <scope>IDENTIFICATION</scope>
    <source>
        <strain evidence="4">CBS 781.70</strain>
    </source>
</reference>
<gene>
    <name evidence="2 4" type="ORF">P152DRAFT_458045</name>
</gene>
<feature type="compositionally biased region" description="Polar residues" evidence="1">
    <location>
        <begin position="105"/>
        <end position="127"/>
    </location>
</feature>
<evidence type="ECO:0000256" key="1">
    <source>
        <dbReference type="SAM" id="MobiDB-lite"/>
    </source>
</evidence>
<proteinExistence type="predicted"/>
<dbReference type="AlphaFoldDB" id="A0A6G1G4I6"/>
<dbReference type="OrthoDB" id="5329403at2759"/>
<dbReference type="EMBL" id="ML975156">
    <property type="protein sequence ID" value="KAF1812861.1"/>
    <property type="molecule type" value="Genomic_DNA"/>
</dbReference>
<feature type="compositionally biased region" description="Basic and acidic residues" evidence="1">
    <location>
        <begin position="48"/>
        <end position="68"/>
    </location>
</feature>
<feature type="compositionally biased region" description="Polar residues" evidence="1">
    <location>
        <begin position="27"/>
        <end position="42"/>
    </location>
</feature>
<name>A0A6G1G4I6_9PEZI</name>
<feature type="compositionally biased region" description="Pro residues" evidence="1">
    <location>
        <begin position="158"/>
        <end position="168"/>
    </location>
</feature>
<reference evidence="2 4" key="1">
    <citation type="submission" date="2020-01" db="EMBL/GenBank/DDBJ databases">
        <authorList>
            <consortium name="DOE Joint Genome Institute"/>
            <person name="Haridas S."/>
            <person name="Albert R."/>
            <person name="Binder M."/>
            <person name="Bloem J."/>
            <person name="Labutti K."/>
            <person name="Salamov A."/>
            <person name="Andreopoulos B."/>
            <person name="Baker S.E."/>
            <person name="Barry K."/>
            <person name="Bills G."/>
            <person name="Bluhm B.H."/>
            <person name="Cannon C."/>
            <person name="Castanera R."/>
            <person name="Culley D.E."/>
            <person name="Daum C."/>
            <person name="Ezra D."/>
            <person name="Gonzalez J.B."/>
            <person name="Henrissat B."/>
            <person name="Kuo A."/>
            <person name="Liang C."/>
            <person name="Lipzen A."/>
            <person name="Lutzoni F."/>
            <person name="Magnuson J."/>
            <person name="Mondo S."/>
            <person name="Nolan M."/>
            <person name="Ohm R."/>
            <person name="Pangilinan J."/>
            <person name="Park H.-J."/>
            <person name="Ramirez L."/>
            <person name="Alfaro M."/>
            <person name="Sun H."/>
            <person name="Tritt A."/>
            <person name="Yoshinaga Y."/>
            <person name="Zwiers L.-H."/>
            <person name="Turgeon B.G."/>
            <person name="Goodwin S.B."/>
            <person name="Spatafora J.W."/>
            <person name="Crous P.W."/>
            <person name="Grigoriev I.V."/>
        </authorList>
    </citation>
    <scope>NUCLEOTIDE SEQUENCE</scope>
    <source>
        <strain evidence="2 4">CBS 781.70</strain>
    </source>
</reference>
<reference evidence="4" key="2">
    <citation type="submission" date="2020-04" db="EMBL/GenBank/DDBJ databases">
        <authorList>
            <consortium name="NCBI Genome Project"/>
        </authorList>
    </citation>
    <scope>NUCLEOTIDE SEQUENCE</scope>
    <source>
        <strain evidence="4">CBS 781.70</strain>
    </source>
</reference>
<protein>
    <recommendedName>
        <fullName evidence="5">BTB domain-containing protein</fullName>
    </recommendedName>
</protein>
<feature type="region of interest" description="Disordered" evidence="1">
    <location>
        <begin position="668"/>
        <end position="699"/>
    </location>
</feature>
<sequence length="716" mass="77155">MAVNKTRPTSRIVPAIPLVFEKRPHTTRNSISGLSTASSAELPTSEGPRADDKRAEVGEVTKQRKDPPTEAQGESDASAVKEEALAPQLESSPSHSPERRDSGIASRQTSSPAARDISTTTQDQQAMPHSGIPVTNGDIEAPGAVNGNHGLSNGTSVLPPPEIQPPHQAPMQHDLPLRRFQPGGPLVFGGRPESPLDPSSLPPPRFTNNHVFAPAFVPSSAHAHPVSAIPSATPNGTVLTPTSVPFIPNNALNSPTEQDAFAGAPRGGGAVASPAHSRNGTRTMSPQDGGFAVPPMQPSPAENYTDLSLLYQDQDKHRWSNGSSKDAIAYPDPALNQLVAGPGEYSDMEHMSLMRTSILNMFGTDVLADYILILHDSRLDRLFMTFPVHSIIISQSPTLSRLLLSPSQSFNPYERMKALHATLHDPFVTPHAFTDALRYVYGARPLTLDDLSRTWDPYGNLLEHTDTPEVFSRCLAYFAAGYILQLPSLCHHGLHYARSLIGPDTLAMAFDFAYARKDPTQGSGHGGFAYGMYNKDFLLAINDYLIAHLPADLTFDAHAPELTGNMERFPYHHLHHARSRSRSVRPGIQFGQVSVSPDGIVPAPSPTALFSSVLLTIPFRTLRQVFEAPAFAKRVGSERARGLAEVVVAEREKRRVVAMGLVGVVDRESGNGIGGGSGKGGQKKNGQGGKGSPSDTVRLSERVEVRDGGFILTRRE</sequence>
<keyword evidence="3" id="KW-1185">Reference proteome</keyword>
<organism evidence="2">
    <name type="scientific">Eremomyces bilateralis CBS 781.70</name>
    <dbReference type="NCBI Taxonomy" id="1392243"/>
    <lineage>
        <taxon>Eukaryota</taxon>
        <taxon>Fungi</taxon>
        <taxon>Dikarya</taxon>
        <taxon>Ascomycota</taxon>
        <taxon>Pezizomycotina</taxon>
        <taxon>Dothideomycetes</taxon>
        <taxon>Dothideomycetes incertae sedis</taxon>
        <taxon>Eremomycetales</taxon>
        <taxon>Eremomycetaceae</taxon>
        <taxon>Eremomyces</taxon>
    </lineage>
</organism>